<dbReference type="EMBL" id="CACVBM020001433">
    <property type="protein sequence ID" value="CAA7049968.1"/>
    <property type="molecule type" value="Genomic_DNA"/>
</dbReference>
<sequence length="253" mass="28605">MPTAPPSSRDSEISNFSKLSPFDGRYWGKANDFASSMSEFSFINFRVLVRLSNADAIMDEEVQEKQLLAEEEDGMEQLEAEEGLEAAQLEPDGAKHMELEPDGIKELAAEKELVSKDSVAAPMELITHSGVNLEPRWRRHDPKPPWFLIQAQEISKWACVSFIKLPLYLSKVPQVTEVPCFSKDGDVYLQFIFAVFSIDDTLEVNKVERVAYDDVKAVEYFLKQKFESQPEIVKVGKLSLCSTKYLATLDNSL</sequence>
<evidence type="ECO:0000313" key="2">
    <source>
        <dbReference type="Proteomes" id="UP000467841"/>
    </source>
</evidence>
<proteinExistence type="predicted"/>
<comment type="caution">
    <text evidence="1">The sequence shown here is derived from an EMBL/GenBank/DDBJ whole genome shotgun (WGS) entry which is preliminary data.</text>
</comment>
<dbReference type="InterPro" id="IPR024083">
    <property type="entry name" value="Fumarase/histidase_N"/>
</dbReference>
<protein>
    <submittedName>
        <fullName evidence="1">Uncharacterized protein</fullName>
    </submittedName>
</protein>
<organism evidence="1 2">
    <name type="scientific">Microthlaspi erraticum</name>
    <dbReference type="NCBI Taxonomy" id="1685480"/>
    <lineage>
        <taxon>Eukaryota</taxon>
        <taxon>Viridiplantae</taxon>
        <taxon>Streptophyta</taxon>
        <taxon>Embryophyta</taxon>
        <taxon>Tracheophyta</taxon>
        <taxon>Spermatophyta</taxon>
        <taxon>Magnoliopsida</taxon>
        <taxon>eudicotyledons</taxon>
        <taxon>Gunneridae</taxon>
        <taxon>Pentapetalae</taxon>
        <taxon>rosids</taxon>
        <taxon>malvids</taxon>
        <taxon>Brassicales</taxon>
        <taxon>Brassicaceae</taxon>
        <taxon>Coluteocarpeae</taxon>
        <taxon>Microthlaspi</taxon>
    </lineage>
</organism>
<dbReference type="OrthoDB" id="406045at2759"/>
<evidence type="ECO:0000313" key="1">
    <source>
        <dbReference type="EMBL" id="CAA7049968.1"/>
    </source>
</evidence>
<dbReference type="Gene3D" id="1.10.275.10">
    <property type="entry name" value="Fumarase/aspartase (N-terminal domain)"/>
    <property type="match status" value="2"/>
</dbReference>
<dbReference type="InterPro" id="IPR047136">
    <property type="entry name" value="PurB_bact"/>
</dbReference>
<dbReference type="PANTHER" id="PTHR43411">
    <property type="entry name" value="ADENYLOSUCCINATE LYASE"/>
    <property type="match status" value="1"/>
</dbReference>
<dbReference type="AlphaFoldDB" id="A0A6D2KCJ5"/>
<keyword evidence="2" id="KW-1185">Reference proteome</keyword>
<name>A0A6D2KCJ5_9BRAS</name>
<dbReference type="Proteomes" id="UP000467841">
    <property type="component" value="Unassembled WGS sequence"/>
</dbReference>
<reference evidence="1" key="1">
    <citation type="submission" date="2020-01" db="EMBL/GenBank/DDBJ databases">
        <authorList>
            <person name="Mishra B."/>
        </authorList>
    </citation>
    <scope>NUCLEOTIDE SEQUENCE [LARGE SCALE GENOMIC DNA]</scope>
</reference>
<accession>A0A6D2KCJ5</accession>
<dbReference type="PANTHER" id="PTHR43411:SF1">
    <property type="entry name" value="ADENYLOSUCCINATE LYASE"/>
    <property type="match status" value="1"/>
</dbReference>
<gene>
    <name evidence="1" type="ORF">MERR_LOCUS37203</name>
</gene>